<evidence type="ECO:0000256" key="2">
    <source>
        <dbReference type="ARBA" id="ARBA00023002"/>
    </source>
</evidence>
<comment type="similarity">
    <text evidence="5">Belongs to the D-isomer specific 2-hydroxyacid dehydrogenase family. PdxB subfamily.</text>
</comment>
<dbReference type="Proteomes" id="UP000671845">
    <property type="component" value="Chromosome"/>
</dbReference>
<protein>
    <recommendedName>
        <fullName evidence="5">Erythronate-4-phosphate dehydrogenase</fullName>
        <ecNumber evidence="5">1.1.1.290</ecNumber>
    </recommendedName>
</protein>
<dbReference type="PANTHER" id="PTHR10996">
    <property type="entry name" value="2-HYDROXYACID DEHYDROGENASE-RELATED"/>
    <property type="match status" value="1"/>
</dbReference>
<dbReference type="NCBIfam" id="NF001309">
    <property type="entry name" value="PRK00257.1"/>
    <property type="match status" value="1"/>
</dbReference>
<proteinExistence type="inferred from homology"/>
<comment type="pathway">
    <text evidence="5">Cofactor biosynthesis; pyridoxine 5'-phosphate biosynthesis; pyridoxine 5'-phosphate from D-erythrose 4-phosphate: step 2/5.</text>
</comment>
<dbReference type="HAMAP" id="MF_01825">
    <property type="entry name" value="PdxB"/>
    <property type="match status" value="1"/>
</dbReference>
<dbReference type="EC" id="1.1.1.290" evidence="5"/>
<dbReference type="CDD" id="cd12158">
    <property type="entry name" value="ErythrP_dh"/>
    <property type="match status" value="1"/>
</dbReference>
<evidence type="ECO:0000256" key="4">
    <source>
        <dbReference type="ARBA" id="ARBA00023096"/>
    </source>
</evidence>
<feature type="domain" description="D-isomer specific 2-hydroxyacid dehydrogenase NAD-binding" evidence="6">
    <location>
        <begin position="113"/>
        <end position="261"/>
    </location>
</feature>
<dbReference type="InterPro" id="IPR020921">
    <property type="entry name" value="Erythronate-4-P_DHase"/>
</dbReference>
<evidence type="ECO:0000259" key="7">
    <source>
        <dbReference type="Pfam" id="PF11890"/>
    </source>
</evidence>
<feature type="domain" description="Erythronate-4-phosphate dehydrogenase dimerisation" evidence="7">
    <location>
        <begin position="294"/>
        <end position="368"/>
    </location>
</feature>
<comment type="catalytic activity">
    <reaction evidence="5">
        <text>4-phospho-D-erythronate + NAD(+) = (R)-3-hydroxy-2-oxo-4-phosphooxybutanoate + NADH + H(+)</text>
        <dbReference type="Rhea" id="RHEA:18829"/>
        <dbReference type="ChEBI" id="CHEBI:15378"/>
        <dbReference type="ChEBI" id="CHEBI:57540"/>
        <dbReference type="ChEBI" id="CHEBI:57945"/>
        <dbReference type="ChEBI" id="CHEBI:58538"/>
        <dbReference type="ChEBI" id="CHEBI:58766"/>
        <dbReference type="EC" id="1.1.1.290"/>
    </reaction>
</comment>
<dbReference type="InterPro" id="IPR006140">
    <property type="entry name" value="D-isomer_DH_NAD-bd"/>
</dbReference>
<keyword evidence="9" id="KW-1185">Reference proteome</keyword>
<keyword evidence="2 5" id="KW-0560">Oxidoreductase</keyword>
<evidence type="ECO:0000256" key="3">
    <source>
        <dbReference type="ARBA" id="ARBA00023027"/>
    </source>
</evidence>
<feature type="binding site" evidence="5">
    <location>
        <position position="71"/>
    </location>
    <ligand>
        <name>substrate</name>
    </ligand>
</feature>
<dbReference type="InterPro" id="IPR024531">
    <property type="entry name" value="Erythronate-4-P_DHase_dimer"/>
</dbReference>
<reference evidence="8 9" key="1">
    <citation type="journal article" date="2021" name="Front. Microbiol.">
        <title>Aerobic Denitrification and Heterotrophic Sulfur Oxidation in the Genus Halomonas Revealed by Six Novel Species Characterizations and Genome-Based Analysis.</title>
        <authorList>
            <person name="Wang L."/>
            <person name="Shao Z."/>
        </authorList>
    </citation>
    <scope>NUCLEOTIDE SEQUENCE [LARGE SCALE GENOMIC DNA]</scope>
    <source>
        <strain evidence="8 9">MCCC 1A13718</strain>
    </source>
</reference>
<sequence>MRILVDANVPGAEACFGPLGELVRMPGRDIDAAALRDVDALVIRSITRLDGATLDAAKAQGTRLRFVGTCTIGTDHVDQSALARHGIAFASAPGCNAEAVVDYVLGSLLTVAERHGWRLNERRVGIVGVGNVGGRLLARLTAMGIECLACDPPRAEAEGREGFEELETLIDACDVLCLHTPLVREGPHATHRLLDARRIAELAPGTLLLNAGRGDCIDGLALRQRLAGPADIDVVLDVWEGEPAIDPALRDLAQIATPHIAGHSLDGKLRGTHQIYAALCQHLGLPRRIGLDDLLPQPPLSRLRLQGGLDADEALRLCLRVVYDVRRDHDSLWHESRRLGMAQGFDACRANYPLRREFSTLAVELGGDAQRLEPWLSGAGLVPVDVMA</sequence>
<feature type="binding site" evidence="5">
    <location>
        <position position="262"/>
    </location>
    <ligand>
        <name>NAD(+)</name>
        <dbReference type="ChEBI" id="CHEBI:57540"/>
    </ligand>
</feature>
<dbReference type="Pfam" id="PF02826">
    <property type="entry name" value="2-Hacid_dh_C"/>
    <property type="match status" value="1"/>
</dbReference>
<evidence type="ECO:0000259" key="6">
    <source>
        <dbReference type="Pfam" id="PF02826"/>
    </source>
</evidence>
<evidence type="ECO:0000256" key="5">
    <source>
        <dbReference type="HAMAP-Rule" id="MF_01825"/>
    </source>
</evidence>
<keyword evidence="3 5" id="KW-0520">NAD</keyword>
<feature type="active site" evidence="5">
    <location>
        <position position="213"/>
    </location>
</feature>
<keyword evidence="1 5" id="KW-0963">Cytoplasm</keyword>
<dbReference type="InterPro" id="IPR036291">
    <property type="entry name" value="NAD(P)-bd_dom_sf"/>
</dbReference>
<dbReference type="Gene3D" id="3.40.50.720">
    <property type="entry name" value="NAD(P)-binding Rossmann-like Domain"/>
    <property type="match status" value="2"/>
</dbReference>
<comment type="function">
    <text evidence="5">Catalyzes the oxidation of erythronate-4-phosphate to 3-hydroxy-2-oxo-4-phosphonooxybutanoate.</text>
</comment>
<dbReference type="Pfam" id="PF11890">
    <property type="entry name" value="DUF3410"/>
    <property type="match status" value="1"/>
</dbReference>
<feature type="binding site" evidence="5">
    <location>
        <position position="237"/>
    </location>
    <ligand>
        <name>NAD(+)</name>
        <dbReference type="ChEBI" id="CHEBI:57540"/>
    </ligand>
</feature>
<feature type="active site" evidence="5">
    <location>
        <position position="242"/>
    </location>
</feature>
<keyword evidence="4 5" id="KW-0664">Pyridoxine biosynthesis</keyword>
<comment type="subcellular location">
    <subcellularLocation>
        <location evidence="5">Cytoplasm</location>
    </subcellularLocation>
</comment>
<evidence type="ECO:0000256" key="1">
    <source>
        <dbReference type="ARBA" id="ARBA00022490"/>
    </source>
</evidence>
<dbReference type="InterPro" id="IPR038251">
    <property type="entry name" value="PdxB_dimer_sf"/>
</dbReference>
<dbReference type="PANTHER" id="PTHR10996:SF178">
    <property type="entry name" value="2-HYDROXYACID DEHYDROGENASE YGL185C-RELATED"/>
    <property type="match status" value="1"/>
</dbReference>
<accession>A0ABX7WDW0</accession>
<dbReference type="RefSeq" id="WP_209477517.1">
    <property type="nucleotide sequence ID" value="NZ_CP053383.1"/>
</dbReference>
<evidence type="ECO:0000313" key="9">
    <source>
        <dbReference type="Proteomes" id="UP000671845"/>
    </source>
</evidence>
<gene>
    <name evidence="5 8" type="primary">pdxB</name>
    <name evidence="8" type="ORF">HNO53_07585</name>
</gene>
<feature type="binding site" evidence="5">
    <location>
        <position position="45"/>
    </location>
    <ligand>
        <name>substrate</name>
    </ligand>
</feature>
<feature type="binding site" evidence="5">
    <location>
        <position position="180"/>
    </location>
    <ligand>
        <name>NAD(+)</name>
        <dbReference type="ChEBI" id="CHEBI:57540"/>
    </ligand>
</feature>
<comment type="caution">
    <text evidence="5">Lacks conserved residue(s) required for the propagation of feature annotation.</text>
</comment>
<dbReference type="EMBL" id="CP053383">
    <property type="protein sequence ID" value="QTP58578.1"/>
    <property type="molecule type" value="Genomic_DNA"/>
</dbReference>
<feature type="binding site" evidence="5">
    <location>
        <position position="151"/>
    </location>
    <ligand>
        <name>NAD(+)</name>
        <dbReference type="ChEBI" id="CHEBI:57540"/>
    </ligand>
</feature>
<dbReference type="SUPFAM" id="SSF52283">
    <property type="entry name" value="Formate/glycerate dehydrogenase catalytic domain-like"/>
    <property type="match status" value="1"/>
</dbReference>
<evidence type="ECO:0000313" key="8">
    <source>
        <dbReference type="EMBL" id="QTP58578.1"/>
    </source>
</evidence>
<feature type="active site" description="Proton donor" evidence="5">
    <location>
        <position position="259"/>
    </location>
</feature>
<comment type="subunit">
    <text evidence="5">Homodimer.</text>
</comment>
<organism evidence="8 9">
    <name type="scientific">Halomonas sulfidivorans</name>
    <dbReference type="NCBI Taxonomy" id="2733488"/>
    <lineage>
        <taxon>Bacteria</taxon>
        <taxon>Pseudomonadati</taxon>
        <taxon>Pseudomonadota</taxon>
        <taxon>Gammaproteobacteria</taxon>
        <taxon>Oceanospirillales</taxon>
        <taxon>Halomonadaceae</taxon>
        <taxon>Halomonas</taxon>
    </lineage>
</organism>
<name>A0ABX7WDW0_9GAMM</name>
<dbReference type="Gene3D" id="3.30.1370.170">
    <property type="match status" value="1"/>
</dbReference>
<dbReference type="SUPFAM" id="SSF51735">
    <property type="entry name" value="NAD(P)-binding Rossmann-fold domains"/>
    <property type="match status" value="1"/>
</dbReference>
<dbReference type="InterPro" id="IPR050223">
    <property type="entry name" value="D-isomer_2-hydroxyacid_DH"/>
</dbReference>